<dbReference type="EMBL" id="MHLZ01000025">
    <property type="protein sequence ID" value="OGZ19652.1"/>
    <property type="molecule type" value="Genomic_DNA"/>
</dbReference>
<gene>
    <name evidence="1" type="ORF">A2626_02880</name>
</gene>
<comment type="caution">
    <text evidence="1">The sequence shown here is derived from an EMBL/GenBank/DDBJ whole genome shotgun (WGS) entry which is preliminary data.</text>
</comment>
<evidence type="ECO:0000313" key="2">
    <source>
        <dbReference type="Proteomes" id="UP000177360"/>
    </source>
</evidence>
<reference evidence="1 2" key="1">
    <citation type="journal article" date="2016" name="Nat. Commun.">
        <title>Thousands of microbial genomes shed light on interconnected biogeochemical processes in an aquifer system.</title>
        <authorList>
            <person name="Anantharaman K."/>
            <person name="Brown C.T."/>
            <person name="Hug L.A."/>
            <person name="Sharon I."/>
            <person name="Castelle C.J."/>
            <person name="Probst A.J."/>
            <person name="Thomas B.C."/>
            <person name="Singh A."/>
            <person name="Wilkins M.J."/>
            <person name="Karaoz U."/>
            <person name="Brodie E.L."/>
            <person name="Williams K.H."/>
            <person name="Hubbard S.S."/>
            <person name="Banfield J.F."/>
        </authorList>
    </citation>
    <scope>NUCLEOTIDE SEQUENCE [LARGE SCALE GENOMIC DNA]</scope>
</reference>
<organism evidence="1 2">
    <name type="scientific">Candidatus Nealsonbacteria bacterium RIFCSPHIGHO2_01_FULL_38_55</name>
    <dbReference type="NCBI Taxonomy" id="1801664"/>
    <lineage>
        <taxon>Bacteria</taxon>
        <taxon>Candidatus Nealsoniibacteriota</taxon>
    </lineage>
</organism>
<accession>A0A1G2E1T6</accession>
<proteinExistence type="predicted"/>
<dbReference type="AlphaFoldDB" id="A0A1G2E1T6"/>
<name>A0A1G2E1T6_9BACT</name>
<protein>
    <submittedName>
        <fullName evidence="1">Uncharacterized protein</fullName>
    </submittedName>
</protein>
<evidence type="ECO:0000313" key="1">
    <source>
        <dbReference type="EMBL" id="OGZ19652.1"/>
    </source>
</evidence>
<dbReference type="Proteomes" id="UP000177360">
    <property type="component" value="Unassembled WGS sequence"/>
</dbReference>
<sequence>MVEKKIRMMARRVSFLVCKGYSLKQAVDAVADESKLGAGDRQAVEDAYAAIHPEIEEWFLYDTQIFS</sequence>